<evidence type="ECO:0000313" key="2">
    <source>
        <dbReference type="EMBL" id="PNW87264.1"/>
    </source>
</evidence>
<dbReference type="InParanoid" id="A0A2K3E3A2"/>
<feature type="region of interest" description="Disordered" evidence="1">
    <location>
        <begin position="54"/>
        <end position="81"/>
    </location>
</feature>
<reference evidence="2 3" key="1">
    <citation type="journal article" date="2007" name="Science">
        <title>The Chlamydomonas genome reveals the evolution of key animal and plant functions.</title>
        <authorList>
            <person name="Merchant S.S."/>
            <person name="Prochnik S.E."/>
            <person name="Vallon O."/>
            <person name="Harris E.H."/>
            <person name="Karpowicz S.J."/>
            <person name="Witman G.B."/>
            <person name="Terry A."/>
            <person name="Salamov A."/>
            <person name="Fritz-Laylin L.K."/>
            <person name="Marechal-Drouard L."/>
            <person name="Marshall W.F."/>
            <person name="Qu L.H."/>
            <person name="Nelson D.R."/>
            <person name="Sanderfoot A.A."/>
            <person name="Spalding M.H."/>
            <person name="Kapitonov V.V."/>
            <person name="Ren Q."/>
            <person name="Ferris P."/>
            <person name="Lindquist E."/>
            <person name="Shapiro H."/>
            <person name="Lucas S.M."/>
            <person name="Grimwood J."/>
            <person name="Schmutz J."/>
            <person name="Cardol P."/>
            <person name="Cerutti H."/>
            <person name="Chanfreau G."/>
            <person name="Chen C.L."/>
            <person name="Cognat V."/>
            <person name="Croft M.T."/>
            <person name="Dent R."/>
            <person name="Dutcher S."/>
            <person name="Fernandez E."/>
            <person name="Fukuzawa H."/>
            <person name="Gonzalez-Ballester D."/>
            <person name="Gonzalez-Halphen D."/>
            <person name="Hallmann A."/>
            <person name="Hanikenne M."/>
            <person name="Hippler M."/>
            <person name="Inwood W."/>
            <person name="Jabbari K."/>
            <person name="Kalanon M."/>
            <person name="Kuras R."/>
            <person name="Lefebvre P.A."/>
            <person name="Lemaire S.D."/>
            <person name="Lobanov A.V."/>
            <person name="Lohr M."/>
            <person name="Manuell A."/>
            <person name="Meier I."/>
            <person name="Mets L."/>
            <person name="Mittag M."/>
            <person name="Mittelmeier T."/>
            <person name="Moroney J.V."/>
            <person name="Moseley J."/>
            <person name="Napoli C."/>
            <person name="Nedelcu A.M."/>
            <person name="Niyogi K."/>
            <person name="Novoselov S.V."/>
            <person name="Paulsen I.T."/>
            <person name="Pazour G."/>
            <person name="Purton S."/>
            <person name="Ral J.P."/>
            <person name="Riano-Pachon D.M."/>
            <person name="Riekhof W."/>
            <person name="Rymarquis L."/>
            <person name="Schroda M."/>
            <person name="Stern D."/>
            <person name="Umen J."/>
            <person name="Willows R."/>
            <person name="Wilson N."/>
            <person name="Zimmer S.L."/>
            <person name="Allmer J."/>
            <person name="Balk J."/>
            <person name="Bisova K."/>
            <person name="Chen C.J."/>
            <person name="Elias M."/>
            <person name="Gendler K."/>
            <person name="Hauser C."/>
            <person name="Lamb M.R."/>
            <person name="Ledford H."/>
            <person name="Long J.C."/>
            <person name="Minagawa J."/>
            <person name="Page M.D."/>
            <person name="Pan J."/>
            <person name="Pootakham W."/>
            <person name="Roje S."/>
            <person name="Rose A."/>
            <person name="Stahlberg E."/>
            <person name="Terauchi A.M."/>
            <person name="Yang P."/>
            <person name="Ball S."/>
            <person name="Bowler C."/>
            <person name="Dieckmann C.L."/>
            <person name="Gladyshev V.N."/>
            <person name="Green P."/>
            <person name="Jorgensen R."/>
            <person name="Mayfield S."/>
            <person name="Mueller-Roeber B."/>
            <person name="Rajamani S."/>
            <person name="Sayre R.T."/>
            <person name="Brokstein P."/>
            <person name="Dubchak I."/>
            <person name="Goodstein D."/>
            <person name="Hornick L."/>
            <person name="Huang Y.W."/>
            <person name="Jhaveri J."/>
            <person name="Luo Y."/>
            <person name="Martinez D."/>
            <person name="Ngau W.C."/>
            <person name="Otillar B."/>
            <person name="Poliakov A."/>
            <person name="Porter A."/>
            <person name="Szajkowski L."/>
            <person name="Werner G."/>
            <person name="Zhou K."/>
            <person name="Grigoriev I.V."/>
            <person name="Rokhsar D.S."/>
            <person name="Grossman A.R."/>
        </authorList>
    </citation>
    <scope>NUCLEOTIDE SEQUENCE [LARGE SCALE GENOMIC DNA]</scope>
    <source>
        <strain evidence="3">CC-503</strain>
    </source>
</reference>
<evidence type="ECO:0000256" key="1">
    <source>
        <dbReference type="SAM" id="MobiDB-lite"/>
    </source>
</evidence>
<dbReference type="Gramene" id="PNW87264">
    <property type="protein sequence ID" value="PNW87264"/>
    <property type="gene ID" value="CHLRE_02g115583v5"/>
</dbReference>
<dbReference type="AlphaFoldDB" id="A0A2K3E3A2"/>
<proteinExistence type="predicted"/>
<dbReference type="RefSeq" id="XP_042927596.1">
    <property type="nucleotide sequence ID" value="XM_043059962.1"/>
</dbReference>
<accession>A0A2K3E3A2</accession>
<dbReference type="GeneID" id="66052492"/>
<keyword evidence="3" id="KW-1185">Reference proteome</keyword>
<dbReference type="EMBL" id="CM008963">
    <property type="protein sequence ID" value="PNW87264.1"/>
    <property type="molecule type" value="Genomic_DNA"/>
</dbReference>
<name>A0A2K3E3A2_CHLRE</name>
<dbReference type="Proteomes" id="UP000006906">
    <property type="component" value="Chromosome 2"/>
</dbReference>
<dbReference type="KEGG" id="cre:CHLRE_02g115583v5"/>
<organism evidence="2 3">
    <name type="scientific">Chlamydomonas reinhardtii</name>
    <name type="common">Chlamydomonas smithii</name>
    <dbReference type="NCBI Taxonomy" id="3055"/>
    <lineage>
        <taxon>Eukaryota</taxon>
        <taxon>Viridiplantae</taxon>
        <taxon>Chlorophyta</taxon>
        <taxon>core chlorophytes</taxon>
        <taxon>Chlorophyceae</taxon>
        <taxon>CS clade</taxon>
        <taxon>Chlamydomonadales</taxon>
        <taxon>Chlamydomonadaceae</taxon>
        <taxon>Chlamydomonas</taxon>
    </lineage>
</organism>
<gene>
    <name evidence="2" type="ORF">CHLRE_02g115583v5</name>
</gene>
<protein>
    <submittedName>
        <fullName evidence="2">Uncharacterized protein</fullName>
    </submittedName>
</protein>
<sequence length="81" mass="8106">MRVGFASVTGLHTMDGSVAIGHGVRSCPLSRLMTSETGAVEVGRVGMARARGGGVVEDLPGPRLGPKLCGAPPSKGGHVAQ</sequence>
<evidence type="ECO:0000313" key="3">
    <source>
        <dbReference type="Proteomes" id="UP000006906"/>
    </source>
</evidence>